<dbReference type="Gene3D" id="1.10.10.10">
    <property type="entry name" value="Winged helix-like DNA-binding domain superfamily/Winged helix DNA-binding domain"/>
    <property type="match status" value="1"/>
</dbReference>
<evidence type="ECO:0000313" key="6">
    <source>
        <dbReference type="EMBL" id="MFD2464620.1"/>
    </source>
</evidence>
<evidence type="ECO:0000313" key="7">
    <source>
        <dbReference type="Proteomes" id="UP001597419"/>
    </source>
</evidence>
<dbReference type="SUPFAM" id="SSF46785">
    <property type="entry name" value="Winged helix' DNA-binding domain"/>
    <property type="match status" value="1"/>
</dbReference>
<sequence>MIVWERLRVFAAVAEHGSIAGAAEALHITGSAVSQHVRKLEREARCPLVEPDGRGIRLTTAGRVLADTALRVAGTIAEAERDLANLHGQIVGPLRIGAVASALRALIPRVLHTLTARHPRLVPALRDGEVVDMIPALRSRHLDAVVTESWSTRPARYPPGVHLTELIREDVHLAVPAGHPLAARTGPVPLAELGGLTWVSCAPGTDPHEALVDGLRAHNADADVPYCVLDYTTHLLLVAAGLAVALVPRMARHPQPDGVRFLRCAPSITRTIGVATVEGVNTPAVDAFVDVLREQVGT</sequence>
<dbReference type="SUPFAM" id="SSF53850">
    <property type="entry name" value="Periplasmic binding protein-like II"/>
    <property type="match status" value="1"/>
</dbReference>
<proteinExistence type="inferred from homology"/>
<evidence type="ECO:0000259" key="5">
    <source>
        <dbReference type="PROSITE" id="PS50931"/>
    </source>
</evidence>
<dbReference type="PANTHER" id="PTHR30346:SF29">
    <property type="entry name" value="LYSR SUBSTRATE-BINDING"/>
    <property type="match status" value="1"/>
</dbReference>
<keyword evidence="2" id="KW-0805">Transcription regulation</keyword>
<name>A0ABW5GUT1_9PSEU</name>
<evidence type="ECO:0000256" key="3">
    <source>
        <dbReference type="ARBA" id="ARBA00023125"/>
    </source>
</evidence>
<protein>
    <submittedName>
        <fullName evidence="6">LysR family transcriptional regulator</fullName>
    </submittedName>
</protein>
<feature type="domain" description="HTH lysR-type" evidence="5">
    <location>
        <begin position="2"/>
        <end position="59"/>
    </location>
</feature>
<dbReference type="Proteomes" id="UP001597419">
    <property type="component" value="Unassembled WGS sequence"/>
</dbReference>
<keyword evidence="3" id="KW-0238">DNA-binding</keyword>
<organism evidence="6 7">
    <name type="scientific">Amycolatopsis samaneae</name>
    <dbReference type="NCBI Taxonomy" id="664691"/>
    <lineage>
        <taxon>Bacteria</taxon>
        <taxon>Bacillati</taxon>
        <taxon>Actinomycetota</taxon>
        <taxon>Actinomycetes</taxon>
        <taxon>Pseudonocardiales</taxon>
        <taxon>Pseudonocardiaceae</taxon>
        <taxon>Amycolatopsis</taxon>
    </lineage>
</organism>
<keyword evidence="4" id="KW-0804">Transcription</keyword>
<dbReference type="PANTHER" id="PTHR30346">
    <property type="entry name" value="TRANSCRIPTIONAL DUAL REGULATOR HCAR-RELATED"/>
    <property type="match status" value="1"/>
</dbReference>
<comment type="similarity">
    <text evidence="1">Belongs to the LysR transcriptional regulatory family.</text>
</comment>
<dbReference type="InterPro" id="IPR005119">
    <property type="entry name" value="LysR_subst-bd"/>
</dbReference>
<dbReference type="Pfam" id="PF03466">
    <property type="entry name" value="LysR_substrate"/>
    <property type="match status" value="1"/>
</dbReference>
<reference evidence="7" key="1">
    <citation type="journal article" date="2019" name="Int. J. Syst. Evol. Microbiol.">
        <title>The Global Catalogue of Microorganisms (GCM) 10K type strain sequencing project: providing services to taxonomists for standard genome sequencing and annotation.</title>
        <authorList>
            <consortium name="The Broad Institute Genomics Platform"/>
            <consortium name="The Broad Institute Genome Sequencing Center for Infectious Disease"/>
            <person name="Wu L."/>
            <person name="Ma J."/>
        </authorList>
    </citation>
    <scope>NUCLEOTIDE SEQUENCE [LARGE SCALE GENOMIC DNA]</scope>
    <source>
        <strain evidence="7">CGMCC 4.7643</strain>
    </source>
</reference>
<dbReference type="InterPro" id="IPR036390">
    <property type="entry name" value="WH_DNA-bd_sf"/>
</dbReference>
<evidence type="ECO:0000256" key="1">
    <source>
        <dbReference type="ARBA" id="ARBA00009437"/>
    </source>
</evidence>
<dbReference type="Gene3D" id="3.40.190.10">
    <property type="entry name" value="Periplasmic binding protein-like II"/>
    <property type="match status" value="2"/>
</dbReference>
<dbReference type="Pfam" id="PF00126">
    <property type="entry name" value="HTH_1"/>
    <property type="match status" value="1"/>
</dbReference>
<evidence type="ECO:0000256" key="4">
    <source>
        <dbReference type="ARBA" id="ARBA00023163"/>
    </source>
</evidence>
<accession>A0ABW5GUT1</accession>
<dbReference type="InterPro" id="IPR000847">
    <property type="entry name" value="LysR_HTH_N"/>
</dbReference>
<comment type="caution">
    <text evidence="6">The sequence shown here is derived from an EMBL/GenBank/DDBJ whole genome shotgun (WGS) entry which is preliminary data.</text>
</comment>
<gene>
    <name evidence="6" type="ORF">ACFSYJ_38800</name>
</gene>
<dbReference type="RefSeq" id="WP_345385839.1">
    <property type="nucleotide sequence ID" value="NZ_BAABHG010000001.1"/>
</dbReference>
<dbReference type="EMBL" id="JBHUKU010000026">
    <property type="protein sequence ID" value="MFD2464620.1"/>
    <property type="molecule type" value="Genomic_DNA"/>
</dbReference>
<dbReference type="InterPro" id="IPR036388">
    <property type="entry name" value="WH-like_DNA-bd_sf"/>
</dbReference>
<evidence type="ECO:0000256" key="2">
    <source>
        <dbReference type="ARBA" id="ARBA00023015"/>
    </source>
</evidence>
<dbReference type="PROSITE" id="PS50931">
    <property type="entry name" value="HTH_LYSR"/>
    <property type="match status" value="1"/>
</dbReference>
<keyword evidence="7" id="KW-1185">Reference proteome</keyword>